<sequence>RKSSTDFINNAENKSKAVWQIINSERNHNYSEPAQMEIDINGHKTKDPNKIANHLNHYFTTIADKTLEAHQKYPQNNILDLLSEITNHYLSDLPLTDYEELQNIILSFKPTTSSGLDDISAKMIKHCSMALIPPLATVINLSLIQGHFPSALKQAKVYPK</sequence>
<dbReference type="AlphaFoldDB" id="A0A1B6MPG2"/>
<organism evidence="1">
    <name type="scientific">Graphocephala atropunctata</name>
    <dbReference type="NCBI Taxonomy" id="36148"/>
    <lineage>
        <taxon>Eukaryota</taxon>
        <taxon>Metazoa</taxon>
        <taxon>Ecdysozoa</taxon>
        <taxon>Arthropoda</taxon>
        <taxon>Hexapoda</taxon>
        <taxon>Insecta</taxon>
        <taxon>Pterygota</taxon>
        <taxon>Neoptera</taxon>
        <taxon>Paraneoptera</taxon>
        <taxon>Hemiptera</taxon>
        <taxon>Auchenorrhyncha</taxon>
        <taxon>Membracoidea</taxon>
        <taxon>Cicadellidae</taxon>
        <taxon>Cicadellinae</taxon>
        <taxon>Cicadellini</taxon>
        <taxon>Graphocephala</taxon>
    </lineage>
</organism>
<name>A0A1B6MPG2_9HEMI</name>
<feature type="non-terminal residue" evidence="1">
    <location>
        <position position="1"/>
    </location>
</feature>
<gene>
    <name evidence="1" type="ORF">g.54651</name>
</gene>
<dbReference type="EMBL" id="GEBQ01002185">
    <property type="protein sequence ID" value="JAT37792.1"/>
    <property type="molecule type" value="Transcribed_RNA"/>
</dbReference>
<proteinExistence type="predicted"/>
<dbReference type="PANTHER" id="PTHR47510">
    <property type="entry name" value="REVERSE TRANSCRIPTASE DOMAIN-CONTAINING PROTEIN"/>
    <property type="match status" value="1"/>
</dbReference>
<evidence type="ECO:0000313" key="1">
    <source>
        <dbReference type="EMBL" id="JAT37792.1"/>
    </source>
</evidence>
<dbReference type="PANTHER" id="PTHR47510:SF3">
    <property type="entry name" value="ENDO_EXONUCLEASE_PHOSPHATASE DOMAIN-CONTAINING PROTEIN"/>
    <property type="match status" value="1"/>
</dbReference>
<protein>
    <submittedName>
        <fullName evidence="1">Uncharacterized protein</fullName>
    </submittedName>
</protein>
<accession>A0A1B6MPG2</accession>
<reference evidence="1" key="1">
    <citation type="submission" date="2015-11" db="EMBL/GenBank/DDBJ databases">
        <title>De novo transcriptome assembly of four potential Pierce s Disease insect vectors from Arizona vineyards.</title>
        <authorList>
            <person name="Tassone E.E."/>
        </authorList>
    </citation>
    <scope>NUCLEOTIDE SEQUENCE</scope>
</reference>
<feature type="non-terminal residue" evidence="1">
    <location>
        <position position="160"/>
    </location>
</feature>